<organism evidence="2 3">
    <name type="scientific">Cytobacillus purgationiresistens</name>
    <dbReference type="NCBI Taxonomy" id="863449"/>
    <lineage>
        <taxon>Bacteria</taxon>
        <taxon>Bacillati</taxon>
        <taxon>Bacillota</taxon>
        <taxon>Bacilli</taxon>
        <taxon>Bacillales</taxon>
        <taxon>Bacillaceae</taxon>
        <taxon>Cytobacillus</taxon>
    </lineage>
</organism>
<feature type="domain" description="Core" evidence="1">
    <location>
        <begin position="1"/>
        <end position="104"/>
    </location>
</feature>
<evidence type="ECO:0000259" key="1">
    <source>
        <dbReference type="Pfam" id="PF01521"/>
    </source>
</evidence>
<dbReference type="RefSeq" id="WP_307472825.1">
    <property type="nucleotide sequence ID" value="NZ_JAUSUB010000004.1"/>
</dbReference>
<gene>
    <name evidence="2" type="ORF">J2S17_001203</name>
</gene>
<keyword evidence="3" id="KW-1185">Reference proteome</keyword>
<sequence>MKIKVTAAAAEKMNERINGKKGYMKLKYDTKGCGCVVSGVPALWFVDRLDEEDREVQTTSGSIYVEKSKEVFLDESLIIDFSMKANCFQLKSPHEYLNPRMSFLDKTNE</sequence>
<protein>
    <submittedName>
        <fullName evidence="2">Uncharacterized protein YqkB</fullName>
    </submittedName>
</protein>
<dbReference type="InterPro" id="IPR035903">
    <property type="entry name" value="HesB-like_dom_sf"/>
</dbReference>
<accession>A0ABU0AEY3</accession>
<dbReference type="Pfam" id="PF01521">
    <property type="entry name" value="Fe-S_biosyn"/>
    <property type="match status" value="1"/>
</dbReference>
<dbReference type="InterPro" id="IPR000361">
    <property type="entry name" value="ATAP_core_dom"/>
</dbReference>
<reference evidence="2 3" key="1">
    <citation type="submission" date="2023-07" db="EMBL/GenBank/DDBJ databases">
        <title>Genomic Encyclopedia of Type Strains, Phase IV (KMG-IV): sequencing the most valuable type-strain genomes for metagenomic binning, comparative biology and taxonomic classification.</title>
        <authorList>
            <person name="Goeker M."/>
        </authorList>
    </citation>
    <scope>NUCLEOTIDE SEQUENCE [LARGE SCALE GENOMIC DNA]</scope>
    <source>
        <strain evidence="2 3">DSM 23494</strain>
    </source>
</reference>
<dbReference type="Proteomes" id="UP001238088">
    <property type="component" value="Unassembled WGS sequence"/>
</dbReference>
<evidence type="ECO:0000313" key="3">
    <source>
        <dbReference type="Proteomes" id="UP001238088"/>
    </source>
</evidence>
<dbReference type="EMBL" id="JAUSUB010000004">
    <property type="protein sequence ID" value="MDQ0269332.1"/>
    <property type="molecule type" value="Genomic_DNA"/>
</dbReference>
<dbReference type="SUPFAM" id="SSF89360">
    <property type="entry name" value="HesB-like domain"/>
    <property type="match status" value="1"/>
</dbReference>
<evidence type="ECO:0000313" key="2">
    <source>
        <dbReference type="EMBL" id="MDQ0269332.1"/>
    </source>
</evidence>
<proteinExistence type="predicted"/>
<name>A0ABU0AEY3_9BACI</name>
<dbReference type="Gene3D" id="2.60.300.12">
    <property type="entry name" value="HesB-like domain"/>
    <property type="match status" value="1"/>
</dbReference>
<comment type="caution">
    <text evidence="2">The sequence shown here is derived from an EMBL/GenBank/DDBJ whole genome shotgun (WGS) entry which is preliminary data.</text>
</comment>